<reference evidence="2 3" key="1">
    <citation type="submission" date="2020-12" db="EMBL/GenBank/DDBJ databases">
        <title>Metabolic potential, ecology and presence of endohyphal bacteria is reflected in genomic diversity of Mucoromycotina.</title>
        <authorList>
            <person name="Muszewska A."/>
            <person name="Okrasinska A."/>
            <person name="Steczkiewicz K."/>
            <person name="Drgas O."/>
            <person name="Orlowska M."/>
            <person name="Perlinska-Lenart U."/>
            <person name="Aleksandrzak-Piekarczyk T."/>
            <person name="Szatraj K."/>
            <person name="Zielenkiewicz U."/>
            <person name="Pilsyk S."/>
            <person name="Malc E."/>
            <person name="Mieczkowski P."/>
            <person name="Kruszewska J.S."/>
            <person name="Biernat P."/>
            <person name="Pawlowska J."/>
        </authorList>
    </citation>
    <scope>NUCLEOTIDE SEQUENCE [LARGE SCALE GENOMIC DNA]</scope>
    <source>
        <strain evidence="2 3">CBS 142.35</strain>
    </source>
</reference>
<organism evidence="2 3">
    <name type="scientific">Circinella minor</name>
    <dbReference type="NCBI Taxonomy" id="1195481"/>
    <lineage>
        <taxon>Eukaryota</taxon>
        <taxon>Fungi</taxon>
        <taxon>Fungi incertae sedis</taxon>
        <taxon>Mucoromycota</taxon>
        <taxon>Mucoromycotina</taxon>
        <taxon>Mucoromycetes</taxon>
        <taxon>Mucorales</taxon>
        <taxon>Lichtheimiaceae</taxon>
        <taxon>Circinella</taxon>
    </lineage>
</organism>
<name>A0A8H7VN61_9FUNG</name>
<evidence type="ECO:0000313" key="3">
    <source>
        <dbReference type="Proteomes" id="UP000646827"/>
    </source>
</evidence>
<proteinExistence type="predicted"/>
<keyword evidence="3" id="KW-1185">Reference proteome</keyword>
<evidence type="ECO:0000313" key="2">
    <source>
        <dbReference type="EMBL" id="KAG2220779.1"/>
    </source>
</evidence>
<dbReference type="OrthoDB" id="2283801at2759"/>
<evidence type="ECO:0008006" key="4">
    <source>
        <dbReference type="Google" id="ProtNLM"/>
    </source>
</evidence>
<accession>A0A8H7VN61</accession>
<feature type="region of interest" description="Disordered" evidence="1">
    <location>
        <begin position="1"/>
        <end position="33"/>
    </location>
</feature>
<gene>
    <name evidence="2" type="ORF">INT45_012272</name>
</gene>
<dbReference type="SUPFAM" id="SSF52047">
    <property type="entry name" value="RNI-like"/>
    <property type="match status" value="1"/>
</dbReference>
<dbReference type="AlphaFoldDB" id="A0A8H7VN61"/>
<dbReference type="InterPro" id="IPR032675">
    <property type="entry name" value="LRR_dom_sf"/>
</dbReference>
<protein>
    <recommendedName>
        <fullName evidence="4">F-box domain-containing protein</fullName>
    </recommendedName>
</protein>
<dbReference type="Gene3D" id="3.80.10.10">
    <property type="entry name" value="Ribonuclease Inhibitor"/>
    <property type="match status" value="1"/>
</dbReference>
<sequence length="664" mass="76011">MESMTTEKVNVKWHVSMTPNEQKEKHQQKQPAGYKTLDQEITETLIAKNNDPKEPINYIRSAKLYSCQGHQQEAVNVLREGLTIVTDSEHHLMLQQEMDMIKSRLKRKIDFIAQCPYEIIYNIVGRVASYNKNMILVCSKVSTTWHQKLLNQKQIWRSIELDDGEFGNNIHQILPDISNLIKHLSISITDGSTYKRHMKAFKKYSFNNLKSLKIKADFNLEQEDVQLLSDNLFVILPNVATTLEKLELEMPSCKEISMEWLLMTCSKLTKIRLDVYTLIDDDIDEIQVPDTMSLTVLDLVTIETIPTPVLESLFRHSPHLRSLNIYSMMGHNMLEILDDMCPELTEIRIYDIRPLHHDFSDIPEPTTIKPTKGLRHLKIDNIQSAIPLDFRLAKSSDTLQTLSLVIHPLIGHMTTLDDWRPFSLYTMSQLNTLEISTGPPAFCQLLPTILSCTPALQKLSLFSLLIAHDDQVTRDALFDAIGNLTQLANLEIVNVQINGHGFERMLMKQGAYSATITQEENMKRNNISNSQQPHSTNNTNNSIPNGLQYLCIDYCRGFKGSMLQNIAKIKTLNQISVISTEEDQVNEVDLGDFIHSLYDNLPLVTALHFDNMPFTAEIAKNMTKWDPERFTKIKLGEGMIYNFGTKCAIKEILNDHFSIKFESV</sequence>
<comment type="caution">
    <text evidence="2">The sequence shown here is derived from an EMBL/GenBank/DDBJ whole genome shotgun (WGS) entry which is preliminary data.</text>
</comment>
<dbReference type="EMBL" id="JAEPRB010000130">
    <property type="protein sequence ID" value="KAG2220779.1"/>
    <property type="molecule type" value="Genomic_DNA"/>
</dbReference>
<evidence type="ECO:0000256" key="1">
    <source>
        <dbReference type="SAM" id="MobiDB-lite"/>
    </source>
</evidence>
<dbReference type="Proteomes" id="UP000646827">
    <property type="component" value="Unassembled WGS sequence"/>
</dbReference>